<evidence type="ECO:0000313" key="1">
    <source>
        <dbReference type="EMBL" id="KAC9177459.1"/>
    </source>
</evidence>
<dbReference type="OrthoDB" id="1650275at2759"/>
<evidence type="ECO:0000313" key="2">
    <source>
        <dbReference type="Proteomes" id="UP000326396"/>
    </source>
</evidence>
<dbReference type="Proteomes" id="UP000326396">
    <property type="component" value="Unassembled WGS sequence"/>
</dbReference>
<reference evidence="1 2" key="1">
    <citation type="submission" date="2019-05" db="EMBL/GenBank/DDBJ databases">
        <title>Mikania micrantha, genome provides insights into the molecular mechanism of rapid growth.</title>
        <authorList>
            <person name="Liu B."/>
        </authorList>
    </citation>
    <scope>NUCLEOTIDE SEQUENCE [LARGE SCALE GENOMIC DNA]</scope>
    <source>
        <strain evidence="1">NLD-2019</strain>
        <tissue evidence="1">Leaf</tissue>
    </source>
</reference>
<comment type="caution">
    <text evidence="1">The sequence shown here is derived from an EMBL/GenBank/DDBJ whole genome shotgun (WGS) entry which is preliminary data.</text>
</comment>
<dbReference type="AlphaFoldDB" id="A0A5N6L6U2"/>
<protein>
    <submittedName>
        <fullName evidence="1">Uncharacterized protein</fullName>
    </submittedName>
</protein>
<dbReference type="EMBL" id="SZYD01002754">
    <property type="protein sequence ID" value="KAC9177459.1"/>
    <property type="molecule type" value="Genomic_DNA"/>
</dbReference>
<gene>
    <name evidence="1" type="ORF">E3N88_46249</name>
</gene>
<organism evidence="1 2">
    <name type="scientific">Mikania micrantha</name>
    <name type="common">bitter vine</name>
    <dbReference type="NCBI Taxonomy" id="192012"/>
    <lineage>
        <taxon>Eukaryota</taxon>
        <taxon>Viridiplantae</taxon>
        <taxon>Streptophyta</taxon>
        <taxon>Embryophyta</taxon>
        <taxon>Tracheophyta</taxon>
        <taxon>Spermatophyta</taxon>
        <taxon>Magnoliopsida</taxon>
        <taxon>eudicotyledons</taxon>
        <taxon>Gunneridae</taxon>
        <taxon>Pentapetalae</taxon>
        <taxon>asterids</taxon>
        <taxon>campanulids</taxon>
        <taxon>Asterales</taxon>
        <taxon>Asteraceae</taxon>
        <taxon>Asteroideae</taxon>
        <taxon>Heliantheae alliance</taxon>
        <taxon>Eupatorieae</taxon>
        <taxon>Mikania</taxon>
    </lineage>
</organism>
<accession>A0A5N6L6U2</accession>
<proteinExistence type="predicted"/>
<keyword evidence="2" id="KW-1185">Reference proteome</keyword>
<sequence length="127" mass="14551">MEWNCCWSMNTVTPFLIECIGDSEDVNSDVHHVLEEDESVVMDGSEGIYGDHTQHDQSQRLIFDDHEDGSIDDGDIDVINGDRKNNWGENKLMLDSSKPQNRSHKICADSSNQREIDRKFWEACFAT</sequence>
<name>A0A5N6L6U2_9ASTR</name>